<evidence type="ECO:0000256" key="2">
    <source>
        <dbReference type="ARBA" id="ARBA00007079"/>
    </source>
</evidence>
<evidence type="ECO:0000313" key="10">
    <source>
        <dbReference type="EMBL" id="KAK6153050.1"/>
    </source>
</evidence>
<dbReference type="InterPro" id="IPR020966">
    <property type="entry name" value="ALMT"/>
</dbReference>
<dbReference type="Proteomes" id="UP001318860">
    <property type="component" value="Unassembled WGS sequence"/>
</dbReference>
<evidence type="ECO:0000256" key="5">
    <source>
        <dbReference type="ARBA" id="ARBA00022989"/>
    </source>
</evidence>
<comment type="subcellular location">
    <subcellularLocation>
        <location evidence="1">Membrane</location>
        <topology evidence="1">Multi-pass membrane protein</topology>
    </subcellularLocation>
</comment>
<evidence type="ECO:0000256" key="1">
    <source>
        <dbReference type="ARBA" id="ARBA00004141"/>
    </source>
</evidence>
<keyword evidence="4" id="KW-0812">Transmembrane</keyword>
<accession>A0ABR0X0P2</accession>
<evidence type="ECO:0000256" key="4">
    <source>
        <dbReference type="ARBA" id="ARBA00022692"/>
    </source>
</evidence>
<organism evidence="10 11">
    <name type="scientific">Rehmannia glutinosa</name>
    <name type="common">Chinese foxglove</name>
    <dbReference type="NCBI Taxonomy" id="99300"/>
    <lineage>
        <taxon>Eukaryota</taxon>
        <taxon>Viridiplantae</taxon>
        <taxon>Streptophyta</taxon>
        <taxon>Embryophyta</taxon>
        <taxon>Tracheophyta</taxon>
        <taxon>Spermatophyta</taxon>
        <taxon>Magnoliopsida</taxon>
        <taxon>eudicotyledons</taxon>
        <taxon>Gunneridae</taxon>
        <taxon>Pentapetalae</taxon>
        <taxon>asterids</taxon>
        <taxon>lamiids</taxon>
        <taxon>Lamiales</taxon>
        <taxon>Orobanchaceae</taxon>
        <taxon>Rehmannieae</taxon>
        <taxon>Rehmannia</taxon>
    </lineage>
</organism>
<keyword evidence="3" id="KW-0813">Transport</keyword>
<evidence type="ECO:0000313" key="11">
    <source>
        <dbReference type="Proteomes" id="UP001318860"/>
    </source>
</evidence>
<evidence type="ECO:0000256" key="9">
    <source>
        <dbReference type="SAM" id="MobiDB-lite"/>
    </source>
</evidence>
<keyword evidence="8" id="KW-0407">Ion channel</keyword>
<comment type="similarity">
    <text evidence="2">Belongs to the aromatic acid exporter (TC 2.A.85) family.</text>
</comment>
<evidence type="ECO:0000256" key="8">
    <source>
        <dbReference type="ARBA" id="ARBA00023303"/>
    </source>
</evidence>
<protein>
    <submittedName>
        <fullName evidence="10">Uncharacterized protein</fullName>
    </submittedName>
</protein>
<keyword evidence="6" id="KW-0406">Ion transport</keyword>
<dbReference type="EMBL" id="JABTTQ020000006">
    <property type="protein sequence ID" value="KAK6153050.1"/>
    <property type="molecule type" value="Genomic_DNA"/>
</dbReference>
<evidence type="ECO:0000256" key="3">
    <source>
        <dbReference type="ARBA" id="ARBA00022448"/>
    </source>
</evidence>
<dbReference type="PANTHER" id="PTHR31086">
    <property type="entry name" value="ALUMINUM-ACTIVATED MALATE TRANSPORTER 10"/>
    <property type="match status" value="1"/>
</dbReference>
<keyword evidence="11" id="KW-1185">Reference proteome</keyword>
<evidence type="ECO:0000256" key="7">
    <source>
        <dbReference type="ARBA" id="ARBA00023136"/>
    </source>
</evidence>
<feature type="region of interest" description="Disordered" evidence="9">
    <location>
        <begin position="105"/>
        <end position="129"/>
    </location>
</feature>
<proteinExistence type="inferred from homology"/>
<keyword evidence="7" id="KW-0472">Membrane</keyword>
<sequence length="299" mass="33481">MEDEVLEMAHRRLSTILIGGSTSILFCISICPNWADEDLHKCTACNIEKLAILLEGPLNIMRHGLNEEMDVTNQERFAIDPDSDSITVVMHYGSQFMRVPHAMYTSGSEEAEAQGDNGDGGSNRGHVGESVNESVDELGDSDFSLVSESVDDDALFEEYVDDDAHFDEMQSRDPLDYVDSCYTVDTYKKVRKHNAGKSCDNETAAWNGGNMPPRVVQPTIMSHVHDYGTNNHLHEECANPILTQQYQSNPPQVKYVQRPSVWQQLHKGNPRGSFEPGHKYKPLSQITFDLTAQSQSKNK</sequence>
<reference evidence="10 11" key="1">
    <citation type="journal article" date="2021" name="Comput. Struct. Biotechnol. J.">
        <title>De novo genome assembly of the potent medicinal plant Rehmannia glutinosa using nanopore technology.</title>
        <authorList>
            <person name="Ma L."/>
            <person name="Dong C."/>
            <person name="Song C."/>
            <person name="Wang X."/>
            <person name="Zheng X."/>
            <person name="Niu Y."/>
            <person name="Chen S."/>
            <person name="Feng W."/>
        </authorList>
    </citation>
    <scope>NUCLEOTIDE SEQUENCE [LARGE SCALE GENOMIC DNA]</scope>
    <source>
        <strain evidence="10">DH-2019</strain>
    </source>
</reference>
<keyword evidence="5" id="KW-1133">Transmembrane helix</keyword>
<name>A0ABR0X0P2_REHGL</name>
<evidence type="ECO:0000256" key="6">
    <source>
        <dbReference type="ARBA" id="ARBA00023065"/>
    </source>
</evidence>
<comment type="caution">
    <text evidence="10">The sequence shown here is derived from an EMBL/GenBank/DDBJ whole genome shotgun (WGS) entry which is preliminary data.</text>
</comment>
<gene>
    <name evidence="10" type="ORF">DH2020_012689</name>
</gene>
<dbReference type="Pfam" id="PF11744">
    <property type="entry name" value="ALMT"/>
    <property type="match status" value="1"/>
</dbReference>